<keyword evidence="3 6" id="KW-0479">Metal-binding</keyword>
<feature type="chain" id="PRO_5013119693" evidence="7">
    <location>
        <begin position="22"/>
        <end position="139"/>
    </location>
</feature>
<keyword evidence="10" id="KW-1185">Reference proteome</keyword>
<evidence type="ECO:0000256" key="5">
    <source>
        <dbReference type="ARBA" id="ARBA00023004"/>
    </source>
</evidence>
<gene>
    <name evidence="9" type="ORF">PSA7680_01639</name>
</gene>
<dbReference type="Gene3D" id="1.10.760.10">
    <property type="entry name" value="Cytochrome c-like domain"/>
    <property type="match status" value="1"/>
</dbReference>
<evidence type="ECO:0000256" key="1">
    <source>
        <dbReference type="ARBA" id="ARBA00022448"/>
    </source>
</evidence>
<accession>A0A1Y5S8K8</accession>
<proteinExistence type="predicted"/>
<dbReference type="InterPro" id="IPR002327">
    <property type="entry name" value="Cyt_c_1A/1B"/>
</dbReference>
<evidence type="ECO:0000256" key="2">
    <source>
        <dbReference type="ARBA" id="ARBA00022617"/>
    </source>
</evidence>
<evidence type="ECO:0000256" key="4">
    <source>
        <dbReference type="ARBA" id="ARBA00022982"/>
    </source>
</evidence>
<dbReference type="PANTHER" id="PTHR11961">
    <property type="entry name" value="CYTOCHROME C"/>
    <property type="match status" value="1"/>
</dbReference>
<dbReference type="InterPro" id="IPR036909">
    <property type="entry name" value="Cyt_c-like_dom_sf"/>
</dbReference>
<evidence type="ECO:0000256" key="7">
    <source>
        <dbReference type="SAM" id="SignalP"/>
    </source>
</evidence>
<sequence length="139" mass="14310">MTTQRILATIAALALATPALAAGDVAKGEAGFKKCKACHMIADGDNVIFKGGKTGPNLYGVIGRQAGSVEGFRYGNDLVAAGEAGLVWNEENLVSYLADPKKFLQETLGDGGAKSKMSFKLTKGAEDVVAYLASVGAAQ</sequence>
<dbReference type="InterPro" id="IPR009056">
    <property type="entry name" value="Cyt_c-like_dom"/>
</dbReference>
<dbReference type="Proteomes" id="UP000193409">
    <property type="component" value="Unassembled WGS sequence"/>
</dbReference>
<dbReference type="SUPFAM" id="SSF46626">
    <property type="entry name" value="Cytochrome c"/>
    <property type="match status" value="1"/>
</dbReference>
<dbReference type="PROSITE" id="PS51007">
    <property type="entry name" value="CYTC"/>
    <property type="match status" value="1"/>
</dbReference>
<evidence type="ECO:0000259" key="8">
    <source>
        <dbReference type="PROSITE" id="PS51007"/>
    </source>
</evidence>
<dbReference type="EMBL" id="FWFQ01000009">
    <property type="protein sequence ID" value="SLN34807.1"/>
    <property type="molecule type" value="Genomic_DNA"/>
</dbReference>
<dbReference type="GO" id="GO:0020037">
    <property type="term" value="F:heme binding"/>
    <property type="evidence" value="ECO:0007669"/>
    <property type="project" value="InterPro"/>
</dbReference>
<name>A0A1Y5S8K8_9RHOB</name>
<feature type="signal peptide" evidence="7">
    <location>
        <begin position="1"/>
        <end position="21"/>
    </location>
</feature>
<dbReference type="RefSeq" id="WP_085868211.1">
    <property type="nucleotide sequence ID" value="NZ_FWFQ01000009.1"/>
</dbReference>
<dbReference type="GO" id="GO:0046872">
    <property type="term" value="F:metal ion binding"/>
    <property type="evidence" value="ECO:0007669"/>
    <property type="project" value="UniProtKB-KW"/>
</dbReference>
<evidence type="ECO:0000313" key="10">
    <source>
        <dbReference type="Proteomes" id="UP000193409"/>
    </source>
</evidence>
<dbReference type="AlphaFoldDB" id="A0A1Y5S8K8"/>
<evidence type="ECO:0000256" key="6">
    <source>
        <dbReference type="PROSITE-ProRule" id="PRU00433"/>
    </source>
</evidence>
<keyword evidence="1" id="KW-0813">Transport</keyword>
<keyword evidence="4" id="KW-0249">Electron transport</keyword>
<keyword evidence="2 6" id="KW-0349">Heme</keyword>
<keyword evidence="5 6" id="KW-0408">Iron</keyword>
<protein>
    <submittedName>
        <fullName evidence="9">Cytochrome c-551</fullName>
    </submittedName>
</protein>
<feature type="domain" description="Cytochrome c" evidence="8">
    <location>
        <begin position="23"/>
        <end position="136"/>
    </location>
</feature>
<evidence type="ECO:0000256" key="3">
    <source>
        <dbReference type="ARBA" id="ARBA00022723"/>
    </source>
</evidence>
<dbReference type="OrthoDB" id="9805828at2"/>
<reference evidence="9" key="1">
    <citation type="submission" date="2017-03" db="EMBL/GenBank/DDBJ databases">
        <authorList>
            <person name="Afonso C.L."/>
            <person name="Miller P.J."/>
            <person name="Scott M.A."/>
            <person name="Spackman E."/>
            <person name="Goraichik I."/>
            <person name="Dimitrov K.M."/>
            <person name="Suarez D.L."/>
            <person name="Swayne D.E."/>
        </authorList>
    </citation>
    <scope>NUCLEOTIDE SEQUENCE [LARGE SCALE GENOMIC DNA]</scope>
    <source>
        <strain evidence="9">CECT 7680</strain>
    </source>
</reference>
<keyword evidence="7" id="KW-0732">Signal</keyword>
<dbReference type="GO" id="GO:0009055">
    <property type="term" value="F:electron transfer activity"/>
    <property type="evidence" value="ECO:0007669"/>
    <property type="project" value="InterPro"/>
</dbReference>
<evidence type="ECO:0000313" key="9">
    <source>
        <dbReference type="EMBL" id="SLN34807.1"/>
    </source>
</evidence>
<organism evidence="9 10">
    <name type="scientific">Pseudoruegeria aquimaris</name>
    <dbReference type="NCBI Taxonomy" id="393663"/>
    <lineage>
        <taxon>Bacteria</taxon>
        <taxon>Pseudomonadati</taxon>
        <taxon>Pseudomonadota</taxon>
        <taxon>Alphaproteobacteria</taxon>
        <taxon>Rhodobacterales</taxon>
        <taxon>Roseobacteraceae</taxon>
        <taxon>Pseudoruegeria</taxon>
    </lineage>
</organism>